<dbReference type="AlphaFoldDB" id="A0A4Z2I3E9"/>
<reference evidence="2 3" key="1">
    <citation type="submission" date="2019-03" db="EMBL/GenBank/DDBJ databases">
        <title>First draft genome of Liparis tanakae, snailfish: a comprehensive survey of snailfish specific genes.</title>
        <authorList>
            <person name="Kim W."/>
            <person name="Song I."/>
            <person name="Jeong J.-H."/>
            <person name="Kim D."/>
            <person name="Kim S."/>
            <person name="Ryu S."/>
            <person name="Song J.Y."/>
            <person name="Lee S.K."/>
        </authorList>
    </citation>
    <scope>NUCLEOTIDE SEQUENCE [LARGE SCALE GENOMIC DNA]</scope>
    <source>
        <tissue evidence="2">Muscle</tissue>
    </source>
</reference>
<feature type="compositionally biased region" description="Low complexity" evidence="1">
    <location>
        <begin position="20"/>
        <end position="32"/>
    </location>
</feature>
<sequence length="141" mass="16003">MSNIVGVLPRHRDLWPSQQQLESPQPSLLSSSCRALQPPKQRGADPDHLANVIVAIIILRLTTLLFPHQLLRQFHALIANQLQPQEAVLVLLVPDRAMKRPSVQHVISEAQEDHATDGQKCTNQLHKLNPPKRRQQHREKS</sequence>
<proteinExistence type="predicted"/>
<gene>
    <name evidence="2" type="ORF">EYF80_017283</name>
</gene>
<feature type="region of interest" description="Disordered" evidence="1">
    <location>
        <begin position="20"/>
        <end position="44"/>
    </location>
</feature>
<feature type="region of interest" description="Disordered" evidence="1">
    <location>
        <begin position="103"/>
        <end position="141"/>
    </location>
</feature>
<organism evidence="2 3">
    <name type="scientific">Liparis tanakae</name>
    <name type="common">Tanaka's snailfish</name>
    <dbReference type="NCBI Taxonomy" id="230148"/>
    <lineage>
        <taxon>Eukaryota</taxon>
        <taxon>Metazoa</taxon>
        <taxon>Chordata</taxon>
        <taxon>Craniata</taxon>
        <taxon>Vertebrata</taxon>
        <taxon>Euteleostomi</taxon>
        <taxon>Actinopterygii</taxon>
        <taxon>Neopterygii</taxon>
        <taxon>Teleostei</taxon>
        <taxon>Neoteleostei</taxon>
        <taxon>Acanthomorphata</taxon>
        <taxon>Eupercaria</taxon>
        <taxon>Perciformes</taxon>
        <taxon>Cottioidei</taxon>
        <taxon>Cottales</taxon>
        <taxon>Liparidae</taxon>
        <taxon>Liparis</taxon>
    </lineage>
</organism>
<keyword evidence="3" id="KW-1185">Reference proteome</keyword>
<evidence type="ECO:0000256" key="1">
    <source>
        <dbReference type="SAM" id="MobiDB-lite"/>
    </source>
</evidence>
<feature type="compositionally biased region" description="Basic residues" evidence="1">
    <location>
        <begin position="129"/>
        <end position="141"/>
    </location>
</feature>
<dbReference type="EMBL" id="SRLO01000136">
    <property type="protein sequence ID" value="TNN72507.1"/>
    <property type="molecule type" value="Genomic_DNA"/>
</dbReference>
<comment type="caution">
    <text evidence="2">The sequence shown here is derived from an EMBL/GenBank/DDBJ whole genome shotgun (WGS) entry which is preliminary data.</text>
</comment>
<name>A0A4Z2I3E9_9TELE</name>
<evidence type="ECO:0000313" key="3">
    <source>
        <dbReference type="Proteomes" id="UP000314294"/>
    </source>
</evidence>
<protein>
    <submittedName>
        <fullName evidence="2">Uncharacterized protein</fullName>
    </submittedName>
</protein>
<evidence type="ECO:0000313" key="2">
    <source>
        <dbReference type="EMBL" id="TNN72507.1"/>
    </source>
</evidence>
<accession>A0A4Z2I3E9</accession>
<dbReference type="Proteomes" id="UP000314294">
    <property type="component" value="Unassembled WGS sequence"/>
</dbReference>